<dbReference type="GO" id="GO:0005886">
    <property type="term" value="C:plasma membrane"/>
    <property type="evidence" value="ECO:0007669"/>
    <property type="project" value="UniProtKB-SubCell"/>
</dbReference>
<name>A0A1M5MWB3_9ACTN</name>
<feature type="domain" description="Integral membrane bound transporter" evidence="8">
    <location>
        <begin position="429"/>
        <end position="554"/>
    </location>
</feature>
<organism evidence="9 10">
    <name type="scientific">Jatrophihabitans endophyticus</name>
    <dbReference type="NCBI Taxonomy" id="1206085"/>
    <lineage>
        <taxon>Bacteria</taxon>
        <taxon>Bacillati</taxon>
        <taxon>Actinomycetota</taxon>
        <taxon>Actinomycetes</taxon>
        <taxon>Jatrophihabitantales</taxon>
        <taxon>Jatrophihabitantaceae</taxon>
        <taxon>Jatrophihabitans</taxon>
    </lineage>
</organism>
<evidence type="ECO:0000256" key="7">
    <source>
        <dbReference type="SAM" id="Phobius"/>
    </source>
</evidence>
<reference evidence="9 10" key="1">
    <citation type="submission" date="2016-11" db="EMBL/GenBank/DDBJ databases">
        <authorList>
            <person name="Jaros S."/>
            <person name="Januszkiewicz K."/>
            <person name="Wedrychowicz H."/>
        </authorList>
    </citation>
    <scope>NUCLEOTIDE SEQUENCE [LARGE SCALE GENOMIC DNA]</scope>
    <source>
        <strain evidence="9 10">DSM 45627</strain>
    </source>
</reference>
<dbReference type="Proteomes" id="UP000186132">
    <property type="component" value="Unassembled WGS sequence"/>
</dbReference>
<evidence type="ECO:0000256" key="3">
    <source>
        <dbReference type="ARBA" id="ARBA00022692"/>
    </source>
</evidence>
<dbReference type="PANTHER" id="PTHR30509:SF9">
    <property type="entry name" value="MULTIDRUG RESISTANCE PROTEIN MDTO"/>
    <property type="match status" value="1"/>
</dbReference>
<feature type="transmembrane region" description="Helical" evidence="7">
    <location>
        <begin position="140"/>
        <end position="157"/>
    </location>
</feature>
<keyword evidence="5 7" id="KW-0472">Membrane</keyword>
<dbReference type="EMBL" id="FQVU01000003">
    <property type="protein sequence ID" value="SHG81412.1"/>
    <property type="molecule type" value="Genomic_DNA"/>
</dbReference>
<evidence type="ECO:0000256" key="1">
    <source>
        <dbReference type="ARBA" id="ARBA00004651"/>
    </source>
</evidence>
<dbReference type="InterPro" id="IPR049453">
    <property type="entry name" value="Memb_transporter_dom"/>
</dbReference>
<feature type="transmembrane region" description="Helical" evidence="7">
    <location>
        <begin position="117"/>
        <end position="133"/>
    </location>
</feature>
<keyword evidence="4 7" id="KW-1133">Transmembrane helix</keyword>
<feature type="transmembrane region" description="Helical" evidence="7">
    <location>
        <begin position="465"/>
        <end position="484"/>
    </location>
</feature>
<feature type="transmembrane region" description="Helical" evidence="7">
    <location>
        <begin position="59"/>
        <end position="83"/>
    </location>
</feature>
<comment type="similarity">
    <text evidence="6">Belongs to the YccS/YhfK family.</text>
</comment>
<dbReference type="RefSeq" id="WP_073390909.1">
    <property type="nucleotide sequence ID" value="NZ_FQVU01000003.1"/>
</dbReference>
<evidence type="ECO:0000256" key="6">
    <source>
        <dbReference type="ARBA" id="ARBA00043993"/>
    </source>
</evidence>
<evidence type="ECO:0000256" key="4">
    <source>
        <dbReference type="ARBA" id="ARBA00022989"/>
    </source>
</evidence>
<protein>
    <submittedName>
        <fullName evidence="9">Fusaric acid resistance protein-like</fullName>
    </submittedName>
</protein>
<evidence type="ECO:0000256" key="2">
    <source>
        <dbReference type="ARBA" id="ARBA00022475"/>
    </source>
</evidence>
<keyword evidence="10" id="KW-1185">Reference proteome</keyword>
<evidence type="ECO:0000313" key="10">
    <source>
        <dbReference type="Proteomes" id="UP000186132"/>
    </source>
</evidence>
<feature type="transmembrane region" description="Helical" evidence="7">
    <location>
        <begin position="512"/>
        <end position="530"/>
    </location>
</feature>
<feature type="transmembrane region" description="Helical" evidence="7">
    <location>
        <begin position="542"/>
        <end position="560"/>
    </location>
</feature>
<dbReference type="Pfam" id="PF13515">
    <property type="entry name" value="FUSC_2"/>
    <property type="match status" value="1"/>
</dbReference>
<evidence type="ECO:0000259" key="8">
    <source>
        <dbReference type="Pfam" id="PF13515"/>
    </source>
</evidence>
<feature type="transmembrane region" description="Helical" evidence="7">
    <location>
        <begin position="414"/>
        <end position="433"/>
    </location>
</feature>
<dbReference type="PANTHER" id="PTHR30509">
    <property type="entry name" value="P-HYDROXYBENZOIC ACID EFFLUX PUMP SUBUNIT-RELATED"/>
    <property type="match status" value="1"/>
</dbReference>
<keyword evidence="3 7" id="KW-0812">Transmembrane</keyword>
<feature type="transmembrane region" description="Helical" evidence="7">
    <location>
        <begin position="169"/>
        <end position="188"/>
    </location>
</feature>
<keyword evidence="2" id="KW-1003">Cell membrane</keyword>
<evidence type="ECO:0000256" key="5">
    <source>
        <dbReference type="ARBA" id="ARBA00023136"/>
    </source>
</evidence>
<feature type="transmembrane region" description="Helical" evidence="7">
    <location>
        <begin position="439"/>
        <end position="458"/>
    </location>
</feature>
<comment type="subcellular location">
    <subcellularLocation>
        <location evidence="1">Cell membrane</location>
        <topology evidence="1">Multi-pass membrane protein</topology>
    </subcellularLocation>
</comment>
<sequence length="757" mass="80613">MRDGVDRLAGADPGLTQLRTATQAILGIVVAVGLVYGFVRLTGALQLPAAAGPPAVVTATNHALLIVSMLVGGILAMMAGFVVNDPSPRQQLVSTLLLPAPMLAAIAVGLLLGPYRVASLAWLVVLMTLAVYVRRWGPRGFAAGLVAFNGGFLGFFLHRQLSLGDLGWLAADVGLGVVAASFVRFVVLRDDPERALERMRRSWQQRARRLLDLGAETVAASGPRHRSRDGVDALHRHPHDGQLRRQVVRLNESTLIIEAQLVLTSPTSARVEAQELFGAELSLTNCARFCAALPHVLTPADAALRAGADAAVRAARDEQWPLVRDRAAGLREHPGSTERATTLVRRLALSLEQYAASRERLHHAIEERRRGVTVATFQPAVELASGFLPGSVPVSAQASTTPGRGRFERTVMPPYVRSSLQIAVAATVAVVVGDLVDGFRLYWAVLAAFLAFMATTNTGEQVRKALFRVAGTAIGIVVGDVLVHATGGNVAAALPVVLVVLFLGIYLIRTNYTFMVVGVTMMLSLLYYQLGEFSWDLLVLRLAETAVGVGAVVLTVLVVFPLRPQRVIAAGVLLWFRALATLLDHSLDRLLGGETRPLRSDIRALDASWAALEAAAEPLRRATFGRNSTQLAEIRAVSSAARFYARSLGDAVAELADPHLPALRPAARDLRGSVAAIDTRLESGTHGTYVRAAALVERAARELPADAELAHLALRDLTLLDGALARFAAALDMQVRDHDTSDLLGGGGGGGHGAPSP</sequence>
<gene>
    <name evidence="9" type="ORF">SAMN05443575_2844</name>
</gene>
<accession>A0A1M5MWB3</accession>
<proteinExistence type="inferred from homology"/>
<evidence type="ECO:0000313" key="9">
    <source>
        <dbReference type="EMBL" id="SHG81412.1"/>
    </source>
</evidence>
<feature type="transmembrane region" description="Helical" evidence="7">
    <location>
        <begin position="21"/>
        <end position="39"/>
    </location>
</feature>
<dbReference type="STRING" id="1206085.SAMN05443575_2844"/>
<dbReference type="OrthoDB" id="3895841at2"/>
<feature type="transmembrane region" description="Helical" evidence="7">
    <location>
        <begin position="92"/>
        <end position="111"/>
    </location>
</feature>
<dbReference type="AlphaFoldDB" id="A0A1M5MWB3"/>
<feature type="transmembrane region" description="Helical" evidence="7">
    <location>
        <begin position="490"/>
        <end position="507"/>
    </location>
</feature>